<dbReference type="Gene3D" id="3.30.450.20">
    <property type="entry name" value="PAS domain"/>
    <property type="match status" value="1"/>
</dbReference>
<dbReference type="SUPFAM" id="SSF52540">
    <property type="entry name" value="P-loop containing nucleoside triphosphate hydrolases"/>
    <property type="match status" value="1"/>
</dbReference>
<dbReference type="InterPro" id="IPR035965">
    <property type="entry name" value="PAS-like_dom_sf"/>
</dbReference>
<dbReference type="Gene3D" id="3.40.50.300">
    <property type="entry name" value="P-loop containing nucleotide triphosphate hydrolases"/>
    <property type="match status" value="1"/>
</dbReference>
<dbReference type="NCBIfam" id="TIGR00229">
    <property type="entry name" value="sensory_box"/>
    <property type="match status" value="1"/>
</dbReference>
<dbReference type="PROSITE" id="PS00675">
    <property type="entry name" value="SIGMA54_INTERACT_1"/>
    <property type="match status" value="1"/>
</dbReference>
<dbReference type="Pfam" id="PF02954">
    <property type="entry name" value="HTH_8"/>
    <property type="match status" value="1"/>
</dbReference>
<evidence type="ECO:0000256" key="1">
    <source>
        <dbReference type="ARBA" id="ARBA00022741"/>
    </source>
</evidence>
<evidence type="ECO:0000256" key="2">
    <source>
        <dbReference type="ARBA" id="ARBA00022840"/>
    </source>
</evidence>
<protein>
    <submittedName>
        <fullName evidence="6">Sigma 54-interacting transcriptional regulator</fullName>
    </submittedName>
</protein>
<dbReference type="Gene3D" id="1.10.10.60">
    <property type="entry name" value="Homeodomain-like"/>
    <property type="match status" value="1"/>
</dbReference>
<dbReference type="InterPro" id="IPR000014">
    <property type="entry name" value="PAS"/>
</dbReference>
<dbReference type="RefSeq" id="WP_381440292.1">
    <property type="nucleotide sequence ID" value="NZ_JBHSNO010000021.1"/>
</dbReference>
<proteinExistence type="predicted"/>
<reference evidence="7" key="1">
    <citation type="journal article" date="2019" name="Int. J. Syst. Evol. Microbiol.">
        <title>The Global Catalogue of Microorganisms (GCM) 10K type strain sequencing project: providing services to taxonomists for standard genome sequencing and annotation.</title>
        <authorList>
            <consortium name="The Broad Institute Genomics Platform"/>
            <consortium name="The Broad Institute Genome Sequencing Center for Infectious Disease"/>
            <person name="Wu L."/>
            <person name="Ma J."/>
        </authorList>
    </citation>
    <scope>NUCLEOTIDE SEQUENCE [LARGE SCALE GENOMIC DNA]</scope>
    <source>
        <strain evidence="7">CGMCC 4.1434</strain>
    </source>
</reference>
<dbReference type="SUPFAM" id="SSF46689">
    <property type="entry name" value="Homeodomain-like"/>
    <property type="match status" value="1"/>
</dbReference>
<keyword evidence="3" id="KW-0805">Transcription regulation</keyword>
<sequence>MLKNEESFLPFFKFAVNHVGVGIHAINQDGQTVIYNDKMKEIEGLALEDVGDRSILELFNFEQEESTLLKVLHSGKEQLNVKQTYWNRNGTEITTINDTYPIWDGDTLIGAIELASDVTALEKFVFQPFRKNSDPVTFSQIIAESESMKAVISTAKKAARAKLPVLLIGETGTGKDLIAESIHHELTPSNDRFYTLYCHSSNPDLIEKLRENLNGEEPLSLFCERIDLLSIPLQQKLLAILDAASHENRLFLASIGDDPVELIASGSLLKELYYFFSSFAIRIPPLRKRTEDIMPYISAYLTRRAERFGSALEGVSSEVEQLFHEYDWPGNIRELGLLLDEVTSLATTETVITYDMLPLHFKMKSEKTTEEPKQASDFIVQPGKDLLPLDQFLREAEAYYIQKAMKHNEENVTKTAKALGMSRQNLQYRLRKMKNEEKAP</sequence>
<dbReference type="CDD" id="cd00009">
    <property type="entry name" value="AAA"/>
    <property type="match status" value="1"/>
</dbReference>
<dbReference type="Proteomes" id="UP001596109">
    <property type="component" value="Unassembled WGS sequence"/>
</dbReference>
<dbReference type="PANTHER" id="PTHR32071">
    <property type="entry name" value="TRANSCRIPTIONAL REGULATORY PROTEIN"/>
    <property type="match status" value="1"/>
</dbReference>
<dbReference type="InterPro" id="IPR013767">
    <property type="entry name" value="PAS_fold"/>
</dbReference>
<evidence type="ECO:0000259" key="5">
    <source>
        <dbReference type="PROSITE" id="PS50045"/>
    </source>
</evidence>
<keyword evidence="7" id="KW-1185">Reference proteome</keyword>
<dbReference type="SUPFAM" id="SSF55785">
    <property type="entry name" value="PYP-like sensor domain (PAS domain)"/>
    <property type="match status" value="1"/>
</dbReference>
<dbReference type="InterPro" id="IPR058031">
    <property type="entry name" value="AAA_lid_NorR"/>
</dbReference>
<dbReference type="InterPro" id="IPR002197">
    <property type="entry name" value="HTH_Fis"/>
</dbReference>
<dbReference type="Pfam" id="PF25601">
    <property type="entry name" value="AAA_lid_14"/>
    <property type="match status" value="1"/>
</dbReference>
<evidence type="ECO:0000256" key="3">
    <source>
        <dbReference type="ARBA" id="ARBA00023015"/>
    </source>
</evidence>
<keyword evidence="2" id="KW-0067">ATP-binding</keyword>
<dbReference type="PROSITE" id="PS50045">
    <property type="entry name" value="SIGMA54_INTERACT_4"/>
    <property type="match status" value="1"/>
</dbReference>
<dbReference type="InterPro" id="IPR002078">
    <property type="entry name" value="Sigma_54_int"/>
</dbReference>
<organism evidence="6 7">
    <name type="scientific">Sporosarcina soli</name>
    <dbReference type="NCBI Taxonomy" id="334736"/>
    <lineage>
        <taxon>Bacteria</taxon>
        <taxon>Bacillati</taxon>
        <taxon>Bacillota</taxon>
        <taxon>Bacilli</taxon>
        <taxon>Bacillales</taxon>
        <taxon>Caryophanaceae</taxon>
        <taxon>Sporosarcina</taxon>
    </lineage>
</organism>
<dbReference type="EMBL" id="JBHSNO010000021">
    <property type="protein sequence ID" value="MFC5591889.1"/>
    <property type="molecule type" value="Genomic_DNA"/>
</dbReference>
<dbReference type="Pfam" id="PF14532">
    <property type="entry name" value="Sigma54_activ_2"/>
    <property type="match status" value="1"/>
</dbReference>
<evidence type="ECO:0000313" key="7">
    <source>
        <dbReference type="Proteomes" id="UP001596109"/>
    </source>
</evidence>
<dbReference type="PRINTS" id="PR01590">
    <property type="entry name" value="HTHFIS"/>
</dbReference>
<keyword evidence="1" id="KW-0547">Nucleotide-binding</keyword>
<feature type="domain" description="Sigma-54 factor interaction" evidence="5">
    <location>
        <begin position="141"/>
        <end position="344"/>
    </location>
</feature>
<comment type="caution">
    <text evidence="6">The sequence shown here is derived from an EMBL/GenBank/DDBJ whole genome shotgun (WGS) entry which is preliminary data.</text>
</comment>
<evidence type="ECO:0000313" key="6">
    <source>
        <dbReference type="EMBL" id="MFC5591889.1"/>
    </source>
</evidence>
<dbReference type="InterPro" id="IPR009057">
    <property type="entry name" value="Homeodomain-like_sf"/>
</dbReference>
<keyword evidence="4" id="KW-0804">Transcription</keyword>
<gene>
    <name evidence="6" type="ORF">ACFPRA_23725</name>
</gene>
<dbReference type="Pfam" id="PF00989">
    <property type="entry name" value="PAS"/>
    <property type="match status" value="1"/>
</dbReference>
<dbReference type="PANTHER" id="PTHR32071:SF74">
    <property type="entry name" value="TRANSCRIPTIONAL ACTIVATOR ROCR"/>
    <property type="match status" value="1"/>
</dbReference>
<dbReference type="InterPro" id="IPR027417">
    <property type="entry name" value="P-loop_NTPase"/>
</dbReference>
<name>A0ABW0TQW2_9BACL</name>
<dbReference type="InterPro" id="IPR025662">
    <property type="entry name" value="Sigma_54_int_dom_ATP-bd_1"/>
</dbReference>
<evidence type="ECO:0000256" key="4">
    <source>
        <dbReference type="ARBA" id="ARBA00023163"/>
    </source>
</evidence>
<accession>A0ABW0TQW2</accession>
<dbReference type="Gene3D" id="1.10.8.60">
    <property type="match status" value="1"/>
</dbReference>